<dbReference type="InterPro" id="IPR000408">
    <property type="entry name" value="Reg_chr_condens"/>
</dbReference>
<dbReference type="EMBL" id="JBHMDG010000021">
    <property type="protein sequence ID" value="MFB9314524.1"/>
    <property type="molecule type" value="Genomic_DNA"/>
</dbReference>
<reference evidence="2 3" key="1">
    <citation type="submission" date="2024-09" db="EMBL/GenBank/DDBJ databases">
        <authorList>
            <person name="Sun Q."/>
            <person name="Mori K."/>
        </authorList>
    </citation>
    <scope>NUCLEOTIDE SEQUENCE [LARGE SCALE GENOMIC DNA]</scope>
    <source>
        <strain evidence="2 3">JCM 9626</strain>
    </source>
</reference>
<keyword evidence="3" id="KW-1185">Reference proteome</keyword>
<dbReference type="InterPro" id="IPR009091">
    <property type="entry name" value="RCC1/BLIP-II"/>
</dbReference>
<accession>A0ABV5KCQ2</accession>
<dbReference type="InterPro" id="IPR051553">
    <property type="entry name" value="Ran_GTPase-activating"/>
</dbReference>
<dbReference type="Gene3D" id="2.60.40.2700">
    <property type="match status" value="2"/>
</dbReference>
<evidence type="ECO:0008006" key="4">
    <source>
        <dbReference type="Google" id="ProtNLM"/>
    </source>
</evidence>
<proteinExistence type="predicted"/>
<protein>
    <recommendedName>
        <fullName evidence="4">Alpha-tubulin suppressor-like RCC1 family protein</fullName>
    </recommendedName>
</protein>
<dbReference type="Pfam" id="PF13540">
    <property type="entry name" value="RCC1_2"/>
    <property type="match status" value="2"/>
</dbReference>
<dbReference type="PROSITE" id="PS00626">
    <property type="entry name" value="RCC1_2"/>
    <property type="match status" value="1"/>
</dbReference>
<name>A0ABV5KCQ2_9ACTN</name>
<evidence type="ECO:0000313" key="2">
    <source>
        <dbReference type="EMBL" id="MFB9314524.1"/>
    </source>
</evidence>
<dbReference type="Proteomes" id="UP001589750">
    <property type="component" value="Unassembled WGS sequence"/>
</dbReference>
<dbReference type="PANTHER" id="PTHR45982">
    <property type="entry name" value="REGULATOR OF CHROMOSOME CONDENSATION"/>
    <property type="match status" value="1"/>
</dbReference>
<dbReference type="SUPFAM" id="SSF50985">
    <property type="entry name" value="RCC1/BLIP-II"/>
    <property type="match status" value="2"/>
</dbReference>
<comment type="caution">
    <text evidence="2">The sequence shown here is derived from an EMBL/GenBank/DDBJ whole genome shotgun (WGS) entry which is preliminary data.</text>
</comment>
<dbReference type="RefSeq" id="WP_170215408.1">
    <property type="nucleotide sequence ID" value="NZ_JBHMDG010000021.1"/>
</dbReference>
<dbReference type="PANTHER" id="PTHR45982:SF1">
    <property type="entry name" value="REGULATOR OF CHROMOSOME CONDENSATION"/>
    <property type="match status" value="1"/>
</dbReference>
<feature type="signal peptide" evidence="1">
    <location>
        <begin position="1"/>
        <end position="33"/>
    </location>
</feature>
<gene>
    <name evidence="2" type="ORF">ACFFRI_15820</name>
</gene>
<dbReference type="Gene3D" id="2.130.10.30">
    <property type="entry name" value="Regulator of chromosome condensation 1/beta-lactamase-inhibitor protein II"/>
    <property type="match status" value="2"/>
</dbReference>
<dbReference type="PROSITE" id="PS50012">
    <property type="entry name" value="RCC1_3"/>
    <property type="match status" value="3"/>
</dbReference>
<feature type="chain" id="PRO_5046594160" description="Alpha-tubulin suppressor-like RCC1 family protein" evidence="1">
    <location>
        <begin position="34"/>
        <end position="598"/>
    </location>
</feature>
<organism evidence="2 3">
    <name type="scientific">Nocardioides plantarum</name>
    <dbReference type="NCBI Taxonomy" id="29299"/>
    <lineage>
        <taxon>Bacteria</taxon>
        <taxon>Bacillati</taxon>
        <taxon>Actinomycetota</taxon>
        <taxon>Actinomycetes</taxon>
        <taxon>Propionibacteriales</taxon>
        <taxon>Nocardioidaceae</taxon>
        <taxon>Nocardioides</taxon>
    </lineage>
</organism>
<evidence type="ECO:0000313" key="3">
    <source>
        <dbReference type="Proteomes" id="UP001589750"/>
    </source>
</evidence>
<evidence type="ECO:0000256" key="1">
    <source>
        <dbReference type="SAM" id="SignalP"/>
    </source>
</evidence>
<sequence>MSLTVLPGSRARVLAGLLAGVLAVGAAAGPVHAEPSGFPVPSSGAGRLVAWGSDNTAVTTVPSTLAGRPVTAVVAGFELTLALTADGKVTGWGSESATAASVPASVNAKPVKQVAVAANNAGVVHTDGTVELWGNPAVIDGQPAGLTDAVALSMATASQAVLRSDGTVVAWGPGAAGSGDNVVPPGLTGVTALSSGLNFHIALLQDGTLTGWGRNTNGQTTVPAPPSGEKFVSVASGGSHSLALTDAGHVLSWGFNSAGQTSVPAELTAPGASPVVAIDANSNSSIAATADGHVYVWGASATSAAPPEALSGQPVVRVALGNNHAVALVTTIQAGGVPTIAGTPRVGSTLTATDPEFTQTPDSLTSQWLRDGTPIAGATGRSLTLTAALAGARISYRVTAVRGADQAVATSARTAPVTGSELSVRGSVRISGSAVAGKTLRATSTVVSTPAADRYAYQWLANSSPISGATATSYRVRSADRGKRITARVTAVKAGFPSRSVSSPATAAVVLPAAKLRVSATSRVKRGGTLKVKVAGLSAGETVVVKLGSTVIARGRASSSGAYSVAKRLSSSTKRGKVTVRATGVQANRTGTVSVSVV</sequence>
<keyword evidence="1" id="KW-0732">Signal</keyword>